<dbReference type="AlphaFoldDB" id="A0A9E5MMV8"/>
<dbReference type="PANTHER" id="PTHR41729">
    <property type="entry name" value="GLUTAMYL-TRNA SYNTHETASE"/>
    <property type="match status" value="1"/>
</dbReference>
<dbReference type="Proteomes" id="UP000787472">
    <property type="component" value="Unassembled WGS sequence"/>
</dbReference>
<dbReference type="EMBL" id="JAAONZ010000014">
    <property type="protein sequence ID" value="NHO67137.1"/>
    <property type="molecule type" value="Genomic_DNA"/>
</dbReference>
<gene>
    <name evidence="1" type="ORF">G8770_16435</name>
</gene>
<comment type="caution">
    <text evidence="1">The sequence shown here is derived from an EMBL/GenBank/DDBJ whole genome shotgun (WGS) entry which is preliminary data.</text>
</comment>
<protein>
    <submittedName>
        <fullName evidence="1">DUF4202 domain-containing protein</fullName>
    </submittedName>
</protein>
<accession>A0A9E5MMV8</accession>
<dbReference type="InterPro" id="IPR025255">
    <property type="entry name" value="DUF4202"/>
</dbReference>
<dbReference type="Pfam" id="PF13875">
    <property type="entry name" value="DUF4202"/>
    <property type="match status" value="1"/>
</dbReference>
<reference evidence="1" key="1">
    <citation type="submission" date="2020-03" db="EMBL/GenBank/DDBJ databases">
        <authorList>
            <person name="Guo F."/>
        </authorList>
    </citation>
    <scope>NUCLEOTIDE SEQUENCE</scope>
    <source>
        <strain evidence="1">JCM 30134</strain>
    </source>
</reference>
<dbReference type="PANTHER" id="PTHR41729:SF1">
    <property type="entry name" value="GLUTAMYL-TRNA SYNTHETASE"/>
    <property type="match status" value="1"/>
</dbReference>
<evidence type="ECO:0000313" key="1">
    <source>
        <dbReference type="EMBL" id="NHO67137.1"/>
    </source>
</evidence>
<sequence>MTQHDRLSRVLDAIDQKNRQDPHSVVHDGNAIAKELLYGQRMSQRLADFQPDASEFLQIACRAQHIQRWSIPRKDYPMDRPGYKRWRTDLAKFHADLTAELMSECGYNEEEKERVKNILQKKQLKRDPEAQTMEDIACLVFLEFHLEEFAAPHDEEKVIDIIRKTWNKMSDNGHAAALKLPLSETMGALIGRALND</sequence>
<dbReference type="RefSeq" id="WP_167189255.1">
    <property type="nucleotide sequence ID" value="NZ_JAAONZ010000014.1"/>
</dbReference>
<name>A0A9E5MMV8_9GAMM</name>
<proteinExistence type="predicted"/>
<organism evidence="1 2">
    <name type="scientific">Pseudomaricurvus hydrocarbonicus</name>
    <dbReference type="NCBI Taxonomy" id="1470433"/>
    <lineage>
        <taxon>Bacteria</taxon>
        <taxon>Pseudomonadati</taxon>
        <taxon>Pseudomonadota</taxon>
        <taxon>Gammaproteobacteria</taxon>
        <taxon>Cellvibrionales</taxon>
        <taxon>Cellvibrionaceae</taxon>
        <taxon>Pseudomaricurvus</taxon>
    </lineage>
</organism>
<keyword evidence="2" id="KW-1185">Reference proteome</keyword>
<evidence type="ECO:0000313" key="2">
    <source>
        <dbReference type="Proteomes" id="UP000787472"/>
    </source>
</evidence>